<dbReference type="PANTHER" id="PTHR46684">
    <property type="entry name" value="TRANSCRIPTION FACTOR FAMA"/>
    <property type="match status" value="1"/>
</dbReference>
<dbReference type="PANTHER" id="PTHR46684:SF16">
    <property type="entry name" value="TRANSCRIPTION FACTOR BHLH67-LIKE ISOFORM X2"/>
    <property type="match status" value="1"/>
</dbReference>
<keyword evidence="2" id="KW-0805">Transcription regulation</keyword>
<dbReference type="AlphaFoldDB" id="A0ABD1SDQ5"/>
<dbReference type="CDD" id="cd11448">
    <property type="entry name" value="bHLH_AtFAMA_like"/>
    <property type="match status" value="1"/>
</dbReference>
<keyword evidence="3" id="KW-0238">DNA-binding</keyword>
<evidence type="ECO:0000256" key="6">
    <source>
        <dbReference type="SAM" id="MobiDB-lite"/>
    </source>
</evidence>
<protein>
    <submittedName>
        <fullName evidence="8">Transcription factor bHLH</fullName>
    </submittedName>
</protein>
<dbReference type="Gene3D" id="4.10.280.10">
    <property type="entry name" value="Helix-loop-helix DNA-binding domain"/>
    <property type="match status" value="1"/>
</dbReference>
<evidence type="ECO:0000256" key="2">
    <source>
        <dbReference type="ARBA" id="ARBA00023015"/>
    </source>
</evidence>
<proteinExistence type="predicted"/>
<keyword evidence="9" id="KW-1185">Reference proteome</keyword>
<evidence type="ECO:0000256" key="1">
    <source>
        <dbReference type="ARBA" id="ARBA00004123"/>
    </source>
</evidence>
<reference evidence="9" key="1">
    <citation type="submission" date="2024-07" db="EMBL/GenBank/DDBJ databases">
        <title>Two chromosome-level genome assemblies of Korean endemic species Abeliophyllum distichum and Forsythia ovata (Oleaceae).</title>
        <authorList>
            <person name="Jang H."/>
        </authorList>
    </citation>
    <scope>NUCLEOTIDE SEQUENCE [LARGE SCALE GENOMIC DNA]</scope>
</reference>
<dbReference type="EMBL" id="JBFOLK010000007">
    <property type="protein sequence ID" value="KAL2498874.1"/>
    <property type="molecule type" value="Genomic_DNA"/>
</dbReference>
<gene>
    <name evidence="8" type="ORF">Adt_24424</name>
</gene>
<dbReference type="InterPro" id="IPR036638">
    <property type="entry name" value="HLH_DNA-bd_sf"/>
</dbReference>
<dbReference type="InterPro" id="IPR044283">
    <property type="entry name" value="FAMA/SPEECHLESS/MUTE-like"/>
</dbReference>
<comment type="caution">
    <text evidence="8">The sequence shown here is derived from an EMBL/GenBank/DDBJ whole genome shotgun (WGS) entry which is preliminary data.</text>
</comment>
<name>A0ABD1SDQ5_9LAMI</name>
<sequence length="322" mass="36065">MALEAVVFQQDPFSYANWKDYCNMGGYGFDLGIQEQKPNTDNILDINTEQISNGYWDSPPSSIAQSVKDCETNNSSSPEIFAAEGIFSGVGYSPMVAPTVTTSRRKRRRTKSCKNKEEMENQRMTHIAVERNRRRQMNDYLAILRSLMPPSYAQRGDQASIVGGAINFVKELEQLLQSLEAKNVAKKQHYTSTHSHLFSNFFTFPQYSTCPTGHGNSMVGSTNDTMAERHSTVADIEVTMVESHANIKILTRKRPKQILKMVTGFQSISLTVLHLNITTVELLVLYSISVKVEDDCQLSTVNEIANAVHDMVGMIQEEAMSS</sequence>
<organism evidence="8 9">
    <name type="scientific">Abeliophyllum distichum</name>
    <dbReference type="NCBI Taxonomy" id="126358"/>
    <lineage>
        <taxon>Eukaryota</taxon>
        <taxon>Viridiplantae</taxon>
        <taxon>Streptophyta</taxon>
        <taxon>Embryophyta</taxon>
        <taxon>Tracheophyta</taxon>
        <taxon>Spermatophyta</taxon>
        <taxon>Magnoliopsida</taxon>
        <taxon>eudicotyledons</taxon>
        <taxon>Gunneridae</taxon>
        <taxon>Pentapetalae</taxon>
        <taxon>asterids</taxon>
        <taxon>lamiids</taxon>
        <taxon>Lamiales</taxon>
        <taxon>Oleaceae</taxon>
        <taxon>Forsythieae</taxon>
        <taxon>Abeliophyllum</taxon>
    </lineage>
</organism>
<evidence type="ECO:0000313" key="9">
    <source>
        <dbReference type="Proteomes" id="UP001604336"/>
    </source>
</evidence>
<dbReference type="PROSITE" id="PS50888">
    <property type="entry name" value="BHLH"/>
    <property type="match status" value="1"/>
</dbReference>
<evidence type="ECO:0000256" key="4">
    <source>
        <dbReference type="ARBA" id="ARBA00023163"/>
    </source>
</evidence>
<dbReference type="InterPro" id="IPR011598">
    <property type="entry name" value="bHLH_dom"/>
</dbReference>
<feature type="compositionally biased region" description="Basic residues" evidence="6">
    <location>
        <begin position="103"/>
        <end position="113"/>
    </location>
</feature>
<accession>A0ABD1SDQ5</accession>
<dbReference type="SMART" id="SM00353">
    <property type="entry name" value="HLH"/>
    <property type="match status" value="1"/>
</dbReference>
<evidence type="ECO:0000313" key="8">
    <source>
        <dbReference type="EMBL" id="KAL2498874.1"/>
    </source>
</evidence>
<evidence type="ECO:0000256" key="3">
    <source>
        <dbReference type="ARBA" id="ARBA00023125"/>
    </source>
</evidence>
<dbReference type="Proteomes" id="UP001604336">
    <property type="component" value="Unassembled WGS sequence"/>
</dbReference>
<dbReference type="Pfam" id="PF00010">
    <property type="entry name" value="HLH"/>
    <property type="match status" value="1"/>
</dbReference>
<evidence type="ECO:0000256" key="5">
    <source>
        <dbReference type="ARBA" id="ARBA00023242"/>
    </source>
</evidence>
<dbReference type="GO" id="GO:0003677">
    <property type="term" value="F:DNA binding"/>
    <property type="evidence" value="ECO:0007669"/>
    <property type="project" value="UniProtKB-KW"/>
</dbReference>
<keyword evidence="5" id="KW-0539">Nucleus</keyword>
<dbReference type="GO" id="GO:0005634">
    <property type="term" value="C:nucleus"/>
    <property type="evidence" value="ECO:0007669"/>
    <property type="project" value="UniProtKB-SubCell"/>
</dbReference>
<dbReference type="SUPFAM" id="SSF47459">
    <property type="entry name" value="HLH, helix-loop-helix DNA-binding domain"/>
    <property type="match status" value="1"/>
</dbReference>
<keyword evidence="4" id="KW-0804">Transcription</keyword>
<comment type="subcellular location">
    <subcellularLocation>
        <location evidence="1">Nucleus</location>
    </subcellularLocation>
</comment>
<feature type="region of interest" description="Disordered" evidence="6">
    <location>
        <begin position="100"/>
        <end position="121"/>
    </location>
</feature>
<feature type="domain" description="BHLH" evidence="7">
    <location>
        <begin position="121"/>
        <end position="172"/>
    </location>
</feature>
<evidence type="ECO:0000259" key="7">
    <source>
        <dbReference type="PROSITE" id="PS50888"/>
    </source>
</evidence>